<gene>
    <name evidence="2" type="ORF">GTP46_22925</name>
</gene>
<comment type="caution">
    <text evidence="2">The sequence shown here is derived from an EMBL/GenBank/DDBJ whole genome shotgun (WGS) entry which is preliminary data.</text>
</comment>
<proteinExistence type="predicted"/>
<protein>
    <submittedName>
        <fullName evidence="2">AAA family ATPase</fullName>
    </submittedName>
</protein>
<dbReference type="InterPro" id="IPR003593">
    <property type="entry name" value="AAA+_ATPase"/>
</dbReference>
<evidence type="ECO:0000313" key="3">
    <source>
        <dbReference type="Proteomes" id="UP000479335"/>
    </source>
</evidence>
<dbReference type="Gene3D" id="3.40.50.300">
    <property type="entry name" value="P-loop containing nucleotide triphosphate hydrolases"/>
    <property type="match status" value="1"/>
</dbReference>
<organism evidence="2 3">
    <name type="scientific">Duganella flavida</name>
    <dbReference type="NCBI Taxonomy" id="2692175"/>
    <lineage>
        <taxon>Bacteria</taxon>
        <taxon>Pseudomonadati</taxon>
        <taxon>Pseudomonadota</taxon>
        <taxon>Betaproteobacteria</taxon>
        <taxon>Burkholderiales</taxon>
        <taxon>Oxalobacteraceae</taxon>
        <taxon>Telluria group</taxon>
        <taxon>Duganella</taxon>
    </lineage>
</organism>
<sequence length="312" mass="35263">MNAPDKPMLIVQIITRAFVNLPHVVSLTDRMTQLIQHERTNEEPENLLVLGESGVGKSRVLQKFRSKYPPVVHPEYTEVPVLYVSVPANGNASALASAMLLALGSPFWDRGKIKDLTFQLHCLLKQCKVKVILLDEVNHLVDKGGIKTHHYTADWLKVFLDQAGIPIVMAGIPRAMRLLKANDQLRSRFREIIHIKPFSVANEVETHRFCEVLVTFTKMLAGVEVIKLTSGDLPKKMLFATNGYLRDLRRLLVRAVEIAFRDGSQKIRLSTLEEAFRQVIYADAPNDRNPFCANFTNTPLTKSDEPFAPREN</sequence>
<dbReference type="InterPro" id="IPR027417">
    <property type="entry name" value="P-loop_NTPase"/>
</dbReference>
<dbReference type="SMART" id="SM00382">
    <property type="entry name" value="AAA"/>
    <property type="match status" value="1"/>
</dbReference>
<evidence type="ECO:0000259" key="1">
    <source>
        <dbReference type="SMART" id="SM00382"/>
    </source>
</evidence>
<dbReference type="PROSITE" id="PS00675">
    <property type="entry name" value="SIGMA54_INTERACT_1"/>
    <property type="match status" value="1"/>
</dbReference>
<keyword evidence="3" id="KW-1185">Reference proteome</keyword>
<dbReference type="InterPro" id="IPR008868">
    <property type="entry name" value="TniB"/>
</dbReference>
<name>A0A6L8KH09_9BURK</name>
<dbReference type="EMBL" id="WWCN01000016">
    <property type="protein sequence ID" value="MYM25488.1"/>
    <property type="molecule type" value="Genomic_DNA"/>
</dbReference>
<accession>A0A6L8KH09</accession>
<dbReference type="SUPFAM" id="SSF52540">
    <property type="entry name" value="P-loop containing nucleoside triphosphate hydrolases"/>
    <property type="match status" value="1"/>
</dbReference>
<feature type="domain" description="AAA+ ATPase" evidence="1">
    <location>
        <begin position="43"/>
        <end position="199"/>
    </location>
</feature>
<dbReference type="PANTHER" id="PTHR35894:SF1">
    <property type="entry name" value="PHOSPHORIBULOKINASE _ URIDINE KINASE FAMILY"/>
    <property type="match status" value="1"/>
</dbReference>
<dbReference type="Pfam" id="PF05621">
    <property type="entry name" value="TniB"/>
    <property type="match status" value="1"/>
</dbReference>
<dbReference type="PANTHER" id="PTHR35894">
    <property type="entry name" value="GENERAL SECRETION PATHWAY PROTEIN A-RELATED"/>
    <property type="match status" value="1"/>
</dbReference>
<evidence type="ECO:0000313" key="2">
    <source>
        <dbReference type="EMBL" id="MYM25488.1"/>
    </source>
</evidence>
<reference evidence="2 3" key="1">
    <citation type="submission" date="2019-12" db="EMBL/GenBank/DDBJ databases">
        <title>Novel species isolated from a subtropical stream in China.</title>
        <authorList>
            <person name="Lu H."/>
        </authorList>
    </citation>
    <scope>NUCLEOTIDE SEQUENCE [LARGE SCALE GENOMIC DNA]</scope>
    <source>
        <strain evidence="2 3">FT135W</strain>
    </source>
</reference>
<dbReference type="InterPro" id="IPR052026">
    <property type="entry name" value="ExeA_AAA_ATPase_DNA-bind"/>
</dbReference>
<dbReference type="Proteomes" id="UP000479335">
    <property type="component" value="Unassembled WGS sequence"/>
</dbReference>
<dbReference type="AlphaFoldDB" id="A0A6L8KH09"/>
<dbReference type="RefSeq" id="WP_161008938.1">
    <property type="nucleotide sequence ID" value="NZ_WWCN01000016.1"/>
</dbReference>
<dbReference type="InterPro" id="IPR025662">
    <property type="entry name" value="Sigma_54_int_dom_ATP-bd_1"/>
</dbReference>